<dbReference type="InterPro" id="IPR050640">
    <property type="entry name" value="Bact_2-comp_sensor_kinase"/>
</dbReference>
<dbReference type="GO" id="GO:0016301">
    <property type="term" value="F:kinase activity"/>
    <property type="evidence" value="ECO:0007669"/>
    <property type="project" value="UniProtKB-KW"/>
</dbReference>
<evidence type="ECO:0000313" key="4">
    <source>
        <dbReference type="Proteomes" id="UP001065174"/>
    </source>
</evidence>
<dbReference type="InterPro" id="IPR019734">
    <property type="entry name" value="TPR_rpt"/>
</dbReference>
<dbReference type="SMART" id="SM00028">
    <property type="entry name" value="TPR"/>
    <property type="match status" value="5"/>
</dbReference>
<dbReference type="InterPro" id="IPR011990">
    <property type="entry name" value="TPR-like_helical_dom_sf"/>
</dbReference>
<keyword evidence="1" id="KW-0812">Transmembrane</keyword>
<dbReference type="Gene3D" id="1.25.40.10">
    <property type="entry name" value="Tetratricopeptide repeat domain"/>
    <property type="match status" value="2"/>
</dbReference>
<protein>
    <submittedName>
        <fullName evidence="3">Histidine kinase</fullName>
    </submittedName>
</protein>
<evidence type="ECO:0000313" key="3">
    <source>
        <dbReference type="EMBL" id="UXP32724.1"/>
    </source>
</evidence>
<feature type="transmembrane region" description="Helical" evidence="1">
    <location>
        <begin position="398"/>
        <end position="416"/>
    </location>
</feature>
<reference evidence="3" key="1">
    <citation type="submission" date="2022-09" db="EMBL/GenBank/DDBJ databases">
        <title>Comparative genomics and taxonomic characterization of three novel marine species of genus Reichenbachiella exhibiting antioxidant and polysaccharide degradation activities.</title>
        <authorList>
            <person name="Muhammad N."/>
            <person name="Lee Y.-J."/>
            <person name="Ko J."/>
            <person name="Kim S.-G."/>
        </authorList>
    </citation>
    <scope>NUCLEOTIDE SEQUENCE</scope>
    <source>
        <strain evidence="3">BKB1-1</strain>
    </source>
</reference>
<keyword evidence="1" id="KW-1133">Transmembrane helix</keyword>
<dbReference type="PANTHER" id="PTHR34220:SF7">
    <property type="entry name" value="SENSOR HISTIDINE KINASE YPDA"/>
    <property type="match status" value="1"/>
</dbReference>
<organism evidence="3 4">
    <name type="scientific">Reichenbachiella agarivorans</name>
    <dbReference type="NCBI Taxonomy" id="2979464"/>
    <lineage>
        <taxon>Bacteria</taxon>
        <taxon>Pseudomonadati</taxon>
        <taxon>Bacteroidota</taxon>
        <taxon>Cytophagia</taxon>
        <taxon>Cytophagales</taxon>
        <taxon>Reichenbachiellaceae</taxon>
        <taxon>Reichenbachiella</taxon>
    </lineage>
</organism>
<keyword evidence="1" id="KW-0472">Membrane</keyword>
<proteinExistence type="predicted"/>
<dbReference type="Pfam" id="PF13424">
    <property type="entry name" value="TPR_12"/>
    <property type="match status" value="1"/>
</dbReference>
<sequence length="639" mass="73217">MKYKIPAILIVVMTIFSGIQASEDRLKLDSLLVIVKNLPEDSCLTQFIDISDLYVELIRSDSAEYYAHKAVVLSERIGQKQAFAYRKLAYAQSKVGKMEESRFMLYKARNIAVQDKDTVELGWIYSQLGTVHLMGQYDSAIFYCLKAQKLKPEEGLLRLNLRTLALAYMRTGNLEKAIKLQQELVDTYEDSITSQAQVNHLNNLAGFYYYAHNLDSAAAIFRKLMQYHDERNQMGKKLLMSTNLASIYYAKGDYAEAVALNKAALDYVNQEGLDKSEFVSCYSNVGINYSRMGRYDLATVYLDSAEYWAKRFLAESSLELCYREKYKMDSVRGDYKSMAMNLKKLMNFTDSVRNAKNDKQIADMQIQYETEKKDQEILNLNQQAELQSLTISQRNTQFGAVVIGLLLLIAVGVTLTQRRSFKLRQEAGAVEQRFLRSQLNPHFIFNSMTAIQQYLLENDAEQAGYFMGTFSTLMRQILENSRREFITLTEEVDMLTNYMELQKMRFQDKFNYHIEIDERLDEDYVGVPPMFAQPFIENSLEHGLFRKGEEINEVTVRFGYISKQLVGLEISDTGIGISDVQNKESHNSLATQITRERLAVMQVAMKDEIGLKSQNIINASGDIGGFRISLTLPTKLITT</sequence>
<dbReference type="Pfam" id="PF06580">
    <property type="entry name" value="His_kinase"/>
    <property type="match status" value="1"/>
</dbReference>
<name>A0ABY6CQC3_9BACT</name>
<gene>
    <name evidence="3" type="ORF">N6H18_01945</name>
</gene>
<dbReference type="InterPro" id="IPR010559">
    <property type="entry name" value="Sig_transdc_His_kin_internal"/>
</dbReference>
<dbReference type="PANTHER" id="PTHR34220">
    <property type="entry name" value="SENSOR HISTIDINE KINASE YPDA"/>
    <property type="match status" value="1"/>
</dbReference>
<keyword evidence="4" id="KW-1185">Reference proteome</keyword>
<dbReference type="EMBL" id="CP106679">
    <property type="protein sequence ID" value="UXP32724.1"/>
    <property type="molecule type" value="Genomic_DNA"/>
</dbReference>
<dbReference type="SUPFAM" id="SSF48452">
    <property type="entry name" value="TPR-like"/>
    <property type="match status" value="2"/>
</dbReference>
<dbReference type="Gene3D" id="3.30.565.10">
    <property type="entry name" value="Histidine kinase-like ATPase, C-terminal domain"/>
    <property type="match status" value="1"/>
</dbReference>
<keyword evidence="3" id="KW-0808">Transferase</keyword>
<keyword evidence="3" id="KW-0418">Kinase</keyword>
<evidence type="ECO:0000256" key="1">
    <source>
        <dbReference type="SAM" id="Phobius"/>
    </source>
</evidence>
<dbReference type="InterPro" id="IPR036890">
    <property type="entry name" value="HATPase_C_sf"/>
</dbReference>
<dbReference type="Proteomes" id="UP001065174">
    <property type="component" value="Chromosome"/>
</dbReference>
<accession>A0ABY6CQC3</accession>
<dbReference type="RefSeq" id="WP_262310159.1">
    <property type="nucleotide sequence ID" value="NZ_CP106679.1"/>
</dbReference>
<dbReference type="SUPFAM" id="SSF55874">
    <property type="entry name" value="ATPase domain of HSP90 chaperone/DNA topoisomerase II/histidine kinase"/>
    <property type="match status" value="1"/>
</dbReference>
<feature type="domain" description="Signal transduction histidine kinase internal region" evidence="2">
    <location>
        <begin position="431"/>
        <end position="510"/>
    </location>
</feature>
<evidence type="ECO:0000259" key="2">
    <source>
        <dbReference type="Pfam" id="PF06580"/>
    </source>
</evidence>